<feature type="region of interest" description="Disordered" evidence="1">
    <location>
        <begin position="32"/>
        <end position="61"/>
    </location>
</feature>
<reference evidence="3" key="1">
    <citation type="journal article" date="2019" name="Int. J. Syst. Evol. Microbiol.">
        <title>The Global Catalogue of Microorganisms (GCM) 10K type strain sequencing project: providing services to taxonomists for standard genome sequencing and annotation.</title>
        <authorList>
            <consortium name="The Broad Institute Genomics Platform"/>
            <consortium name="The Broad Institute Genome Sequencing Center for Infectious Disease"/>
            <person name="Wu L."/>
            <person name="Ma J."/>
        </authorList>
    </citation>
    <scope>NUCLEOTIDE SEQUENCE [LARGE SCALE GENOMIC DNA]</scope>
    <source>
        <strain evidence="3">CGMCC 1.6964</strain>
    </source>
</reference>
<organism evidence="2 3">
    <name type="scientific">Saccharibacillus kuerlensis</name>
    <dbReference type="NCBI Taxonomy" id="459527"/>
    <lineage>
        <taxon>Bacteria</taxon>
        <taxon>Bacillati</taxon>
        <taxon>Bacillota</taxon>
        <taxon>Bacilli</taxon>
        <taxon>Bacillales</taxon>
        <taxon>Paenibacillaceae</taxon>
        <taxon>Saccharibacillus</taxon>
    </lineage>
</organism>
<feature type="compositionally biased region" description="Basic residues" evidence="1">
    <location>
        <begin position="1"/>
        <end position="12"/>
    </location>
</feature>
<accession>A0ABQ2L183</accession>
<sequence>MAKSSARKVRDKRIREGKMDAGELRSPFALADLRTRKTKTKREELGKIKHKNLHKETYRNPNFTGGDQGSFCLMKKIKKGVDEKNLAC</sequence>
<feature type="region of interest" description="Disordered" evidence="1">
    <location>
        <begin position="1"/>
        <end position="20"/>
    </location>
</feature>
<comment type="caution">
    <text evidence="2">The sequence shown here is derived from an EMBL/GenBank/DDBJ whole genome shotgun (WGS) entry which is preliminary data.</text>
</comment>
<proteinExistence type="predicted"/>
<evidence type="ECO:0000313" key="2">
    <source>
        <dbReference type="EMBL" id="GGN99347.1"/>
    </source>
</evidence>
<dbReference type="EMBL" id="BMLN01000004">
    <property type="protein sequence ID" value="GGN99347.1"/>
    <property type="molecule type" value="Genomic_DNA"/>
</dbReference>
<evidence type="ECO:0000313" key="3">
    <source>
        <dbReference type="Proteomes" id="UP000606653"/>
    </source>
</evidence>
<evidence type="ECO:0000256" key="1">
    <source>
        <dbReference type="SAM" id="MobiDB-lite"/>
    </source>
</evidence>
<dbReference type="Proteomes" id="UP000606653">
    <property type="component" value="Unassembled WGS sequence"/>
</dbReference>
<protein>
    <submittedName>
        <fullName evidence="2">Uncharacterized protein</fullName>
    </submittedName>
</protein>
<name>A0ABQ2L183_9BACL</name>
<keyword evidence="3" id="KW-1185">Reference proteome</keyword>
<gene>
    <name evidence="2" type="ORF">GCM10010969_19360</name>
</gene>